<name>A0ABT1CK75_9HYPH</name>
<evidence type="ECO:0000256" key="1">
    <source>
        <dbReference type="ARBA" id="ARBA00003540"/>
    </source>
</evidence>
<dbReference type="InterPro" id="IPR014170">
    <property type="entry name" value="TonB_ExbD_1"/>
</dbReference>
<evidence type="ECO:0000256" key="13">
    <source>
        <dbReference type="RuleBase" id="RU003879"/>
    </source>
</evidence>
<comment type="subunit">
    <text evidence="4">The accessory proteins ExbB and ExbD seem to form a complex with TonB.</text>
</comment>
<dbReference type="Gene3D" id="3.30.420.270">
    <property type="match status" value="1"/>
</dbReference>
<dbReference type="Pfam" id="PF02472">
    <property type="entry name" value="ExbD"/>
    <property type="match status" value="1"/>
</dbReference>
<dbReference type="RefSeq" id="WP_252914182.1">
    <property type="nucleotide sequence ID" value="NZ_JAAAML010000001.1"/>
</dbReference>
<dbReference type="Proteomes" id="UP001320715">
    <property type="component" value="Unassembled WGS sequence"/>
</dbReference>
<keyword evidence="9 13" id="KW-0812">Transmembrane</keyword>
<keyword evidence="12 15" id="KW-0472">Membrane</keyword>
<evidence type="ECO:0000256" key="12">
    <source>
        <dbReference type="ARBA" id="ARBA00023136"/>
    </source>
</evidence>
<comment type="function">
    <text evidence="1">Involved in the TonB-dependent energy-dependent transport of various receptor-bound substrates.</text>
</comment>
<dbReference type="EMBL" id="JAAAML010000001">
    <property type="protein sequence ID" value="MCO6406600.1"/>
    <property type="molecule type" value="Genomic_DNA"/>
</dbReference>
<evidence type="ECO:0000256" key="5">
    <source>
        <dbReference type="ARBA" id="ARBA00022090"/>
    </source>
</evidence>
<dbReference type="PANTHER" id="PTHR30558:SF9">
    <property type="entry name" value="BIOPOLYMER TRANSPORT PROTEIN EXBD"/>
    <property type="match status" value="1"/>
</dbReference>
<evidence type="ECO:0000256" key="2">
    <source>
        <dbReference type="ARBA" id="ARBA00004249"/>
    </source>
</evidence>
<proteinExistence type="inferred from homology"/>
<keyword evidence="8" id="KW-0997">Cell inner membrane</keyword>
<protein>
    <recommendedName>
        <fullName evidence="5">Biopolymer transport protein ExbD</fullName>
    </recommendedName>
</protein>
<evidence type="ECO:0000256" key="9">
    <source>
        <dbReference type="ARBA" id="ARBA00022692"/>
    </source>
</evidence>
<evidence type="ECO:0000256" key="11">
    <source>
        <dbReference type="ARBA" id="ARBA00022989"/>
    </source>
</evidence>
<feature type="compositionally biased region" description="Gly residues" evidence="14">
    <location>
        <begin position="148"/>
        <end position="158"/>
    </location>
</feature>
<feature type="transmembrane region" description="Helical" evidence="15">
    <location>
        <begin position="21"/>
        <end position="39"/>
    </location>
</feature>
<evidence type="ECO:0000256" key="8">
    <source>
        <dbReference type="ARBA" id="ARBA00022519"/>
    </source>
</evidence>
<evidence type="ECO:0000256" key="6">
    <source>
        <dbReference type="ARBA" id="ARBA00022448"/>
    </source>
</evidence>
<feature type="region of interest" description="Disordered" evidence="14">
    <location>
        <begin position="139"/>
        <end position="158"/>
    </location>
</feature>
<dbReference type="NCBIfam" id="TIGR02803">
    <property type="entry name" value="ExbD_1"/>
    <property type="match status" value="1"/>
</dbReference>
<dbReference type="InterPro" id="IPR003400">
    <property type="entry name" value="ExbD"/>
</dbReference>
<keyword evidence="17" id="KW-1185">Reference proteome</keyword>
<evidence type="ECO:0000313" key="16">
    <source>
        <dbReference type="EMBL" id="MCO6406600.1"/>
    </source>
</evidence>
<keyword evidence="7" id="KW-1003">Cell membrane</keyword>
<comment type="subcellular location">
    <subcellularLocation>
        <location evidence="2">Cell inner membrane</location>
        <topology evidence="2">Single-pass type II membrane protein</topology>
    </subcellularLocation>
    <subcellularLocation>
        <location evidence="13">Cell membrane</location>
        <topology evidence="13">Single-pass type II membrane protein</topology>
    </subcellularLocation>
</comment>
<reference evidence="16 17" key="1">
    <citation type="submission" date="2020-01" db="EMBL/GenBank/DDBJ databases">
        <title>Genomes of bacteria type strains.</title>
        <authorList>
            <person name="Chen J."/>
            <person name="Zhu S."/>
            <person name="Yang J."/>
        </authorList>
    </citation>
    <scope>NUCLEOTIDE SEQUENCE [LARGE SCALE GENOMIC DNA]</scope>
    <source>
        <strain evidence="16 17">DSM 16655</strain>
    </source>
</reference>
<organism evidence="16 17">
    <name type="scientific">Hoeflea alexandrii</name>
    <dbReference type="NCBI Taxonomy" id="288436"/>
    <lineage>
        <taxon>Bacteria</taxon>
        <taxon>Pseudomonadati</taxon>
        <taxon>Pseudomonadota</taxon>
        <taxon>Alphaproteobacteria</taxon>
        <taxon>Hyphomicrobiales</taxon>
        <taxon>Rhizobiaceae</taxon>
        <taxon>Hoeflea</taxon>
    </lineage>
</organism>
<gene>
    <name evidence="16" type="primary">exbD</name>
    <name evidence="16" type="ORF">GTW23_00320</name>
</gene>
<evidence type="ECO:0000256" key="7">
    <source>
        <dbReference type="ARBA" id="ARBA00022475"/>
    </source>
</evidence>
<comment type="similarity">
    <text evidence="3 13">Belongs to the ExbD/TolR family.</text>
</comment>
<evidence type="ECO:0000256" key="15">
    <source>
        <dbReference type="SAM" id="Phobius"/>
    </source>
</evidence>
<dbReference type="PANTHER" id="PTHR30558">
    <property type="entry name" value="EXBD MEMBRANE COMPONENT OF PMF-DRIVEN MACROMOLECULE IMPORT SYSTEM"/>
    <property type="match status" value="1"/>
</dbReference>
<keyword evidence="11 15" id="KW-1133">Transmembrane helix</keyword>
<evidence type="ECO:0000256" key="14">
    <source>
        <dbReference type="SAM" id="MobiDB-lite"/>
    </source>
</evidence>
<comment type="caution">
    <text evidence="16">The sequence shown here is derived from an EMBL/GenBank/DDBJ whole genome shotgun (WGS) entry which is preliminary data.</text>
</comment>
<evidence type="ECO:0000256" key="3">
    <source>
        <dbReference type="ARBA" id="ARBA00005811"/>
    </source>
</evidence>
<keyword evidence="10 13" id="KW-0653">Protein transport</keyword>
<evidence type="ECO:0000256" key="10">
    <source>
        <dbReference type="ARBA" id="ARBA00022927"/>
    </source>
</evidence>
<evidence type="ECO:0000256" key="4">
    <source>
        <dbReference type="ARBA" id="ARBA00011471"/>
    </source>
</evidence>
<evidence type="ECO:0000313" key="17">
    <source>
        <dbReference type="Proteomes" id="UP001320715"/>
    </source>
</evidence>
<sequence>MAGKISDDDELSENHDINITPFIDVMLVLLIIFMVAAPLSTVDIPVELPVAVAEPPQRPLKPVFITIAEDLSLSVGETETTFERLYIDVGIATLQKRDTRLYIRADKSVPYGEFIRVMNILRADGFLKIGLVGLDESAVGPDQQSPAGGSGTGAGLKP</sequence>
<accession>A0ABT1CK75</accession>
<keyword evidence="6 13" id="KW-0813">Transport</keyword>